<organism evidence="1 2">
    <name type="scientific">Rattus norvegicus</name>
    <name type="common">Rat</name>
    <dbReference type="NCBI Taxonomy" id="10116"/>
    <lineage>
        <taxon>Eukaryota</taxon>
        <taxon>Metazoa</taxon>
        <taxon>Chordata</taxon>
        <taxon>Craniata</taxon>
        <taxon>Vertebrata</taxon>
        <taxon>Euteleostomi</taxon>
        <taxon>Mammalia</taxon>
        <taxon>Eutheria</taxon>
        <taxon>Euarchontoglires</taxon>
        <taxon>Glires</taxon>
        <taxon>Rodentia</taxon>
        <taxon>Myomorpha</taxon>
        <taxon>Muroidea</taxon>
        <taxon>Muridae</taxon>
        <taxon>Murinae</taxon>
        <taxon>Rattus</taxon>
    </lineage>
</organism>
<dbReference type="AlphaFoldDB" id="A6IV27"/>
<reference evidence="1 2" key="1">
    <citation type="submission" date="2005-09" db="EMBL/GenBank/DDBJ databases">
        <authorList>
            <person name="Mural R.J."/>
            <person name="Li P.W."/>
            <person name="Adams M.D."/>
            <person name="Amanatides P.G."/>
            <person name="Baden-Tillson H."/>
            <person name="Barnstead M."/>
            <person name="Chin S.H."/>
            <person name="Dew I."/>
            <person name="Evans C.A."/>
            <person name="Ferriera S."/>
            <person name="Flanigan M."/>
            <person name="Fosler C."/>
            <person name="Glodek A."/>
            <person name="Gu Z."/>
            <person name="Holt R.A."/>
            <person name="Jennings D."/>
            <person name="Kraft C.L."/>
            <person name="Lu F."/>
            <person name="Nguyen T."/>
            <person name="Nusskern D.R."/>
            <person name="Pfannkoch C.M."/>
            <person name="Sitter C."/>
            <person name="Sutton G.G."/>
            <person name="Venter J.C."/>
            <person name="Wang Z."/>
            <person name="Woodage T."/>
            <person name="Zheng X.H."/>
            <person name="Zhong F."/>
        </authorList>
    </citation>
    <scope>NUCLEOTIDE SEQUENCE [LARGE SCALE GENOMIC DNA]</scope>
    <source>
        <strain>BN</strain>
        <strain evidence="2">Sprague-Dawley</strain>
    </source>
</reference>
<dbReference type="EMBL" id="CH473969">
    <property type="protein sequence ID" value="EDM07153.1"/>
    <property type="molecule type" value="Genomic_DNA"/>
</dbReference>
<dbReference type="Proteomes" id="UP000234681">
    <property type="component" value="Chromosome X"/>
</dbReference>
<sequence length="30" mass="3381">MILTSLPSTRITSHIPTSGFSLYIFVLQRT</sequence>
<evidence type="ECO:0000313" key="1">
    <source>
        <dbReference type="EMBL" id="EDM07153.1"/>
    </source>
</evidence>
<name>A6IV27_RAT</name>
<accession>A6IV27</accession>
<gene>
    <name evidence="1" type="ORF">rCG_38141</name>
</gene>
<proteinExistence type="predicted"/>
<protein>
    <submittedName>
        <fullName evidence="1">RCG38141</fullName>
    </submittedName>
</protein>
<evidence type="ECO:0000313" key="2">
    <source>
        <dbReference type="Proteomes" id="UP000234681"/>
    </source>
</evidence>